<keyword evidence="8" id="KW-0406">Ion transport</keyword>
<feature type="compositionally biased region" description="Polar residues" evidence="10">
    <location>
        <begin position="556"/>
        <end position="566"/>
    </location>
</feature>
<feature type="compositionally biased region" description="Acidic residues" evidence="10">
    <location>
        <begin position="133"/>
        <end position="142"/>
    </location>
</feature>
<reference evidence="12" key="1">
    <citation type="submission" date="2021-01" db="EMBL/GenBank/DDBJ databases">
        <authorList>
            <person name="Corre E."/>
            <person name="Pelletier E."/>
            <person name="Niang G."/>
            <person name="Scheremetjew M."/>
            <person name="Finn R."/>
            <person name="Kale V."/>
            <person name="Holt S."/>
            <person name="Cochrane G."/>
            <person name="Meng A."/>
            <person name="Brown T."/>
            <person name="Cohen L."/>
        </authorList>
    </citation>
    <scope>NUCLEOTIDE SEQUENCE</scope>
    <source>
        <strain evidence="12">CCMP1320</strain>
    </source>
</reference>
<evidence type="ECO:0000256" key="6">
    <source>
        <dbReference type="ARBA" id="ARBA00022946"/>
    </source>
</evidence>
<dbReference type="PANTHER" id="PTHR13890">
    <property type="entry name" value="RNA SPLICING PROTEIN MRS2, MITOCHONDRIAL"/>
    <property type="match status" value="1"/>
</dbReference>
<evidence type="ECO:0000256" key="8">
    <source>
        <dbReference type="ARBA" id="ARBA00023065"/>
    </source>
</evidence>
<feature type="region of interest" description="Disordered" evidence="10">
    <location>
        <begin position="635"/>
        <end position="671"/>
    </location>
</feature>
<feature type="compositionally biased region" description="Basic and acidic residues" evidence="10">
    <location>
        <begin position="658"/>
        <end position="671"/>
    </location>
</feature>
<evidence type="ECO:0000256" key="1">
    <source>
        <dbReference type="ARBA" id="ARBA00004141"/>
    </source>
</evidence>
<evidence type="ECO:0000256" key="9">
    <source>
        <dbReference type="ARBA" id="ARBA00023136"/>
    </source>
</evidence>
<dbReference type="InterPro" id="IPR045863">
    <property type="entry name" value="CorA_TM1_TM2"/>
</dbReference>
<evidence type="ECO:0000313" key="12">
    <source>
        <dbReference type="EMBL" id="CAE0495732.1"/>
    </source>
</evidence>
<feature type="region of interest" description="Disordered" evidence="10">
    <location>
        <begin position="549"/>
        <end position="584"/>
    </location>
</feature>
<feature type="compositionally biased region" description="Polar residues" evidence="10">
    <location>
        <begin position="510"/>
        <end position="521"/>
    </location>
</feature>
<keyword evidence="6" id="KW-0809">Transit peptide</keyword>
<feature type="region of interest" description="Disordered" evidence="10">
    <location>
        <begin position="83"/>
        <end position="152"/>
    </location>
</feature>
<comment type="subcellular location">
    <subcellularLocation>
        <location evidence="1">Membrane</location>
        <topology evidence="1">Multi-pass membrane protein</topology>
    </subcellularLocation>
</comment>
<evidence type="ECO:0000256" key="4">
    <source>
        <dbReference type="ARBA" id="ARBA00022692"/>
    </source>
</evidence>
<feature type="region of interest" description="Disordered" evidence="10">
    <location>
        <begin position="498"/>
        <end position="521"/>
    </location>
</feature>
<dbReference type="Gene3D" id="1.20.58.340">
    <property type="entry name" value="Magnesium transport protein CorA, transmembrane region"/>
    <property type="match status" value="2"/>
</dbReference>
<evidence type="ECO:0000256" key="3">
    <source>
        <dbReference type="ARBA" id="ARBA00022448"/>
    </source>
</evidence>
<evidence type="ECO:0000256" key="2">
    <source>
        <dbReference type="ARBA" id="ARBA00007535"/>
    </source>
</evidence>
<feature type="compositionally biased region" description="Low complexity" evidence="10">
    <location>
        <begin position="166"/>
        <end position="177"/>
    </location>
</feature>
<dbReference type="EMBL" id="HBIP01018319">
    <property type="protein sequence ID" value="CAE0495732.1"/>
    <property type="molecule type" value="Transcribed_RNA"/>
</dbReference>
<dbReference type="InterPro" id="IPR002523">
    <property type="entry name" value="MgTranspt_CorA/ZnTranspt_ZntB"/>
</dbReference>
<keyword evidence="5" id="KW-0460">Magnesium</keyword>
<gene>
    <name evidence="12" type="ORF">DTER00134_LOCUS10805</name>
</gene>
<evidence type="ECO:0000256" key="11">
    <source>
        <dbReference type="SAM" id="Phobius"/>
    </source>
</evidence>
<dbReference type="Gene3D" id="2.40.128.330">
    <property type="match status" value="1"/>
</dbReference>
<feature type="compositionally biased region" description="Low complexity" evidence="10">
    <location>
        <begin position="189"/>
        <end position="201"/>
    </location>
</feature>
<sequence length="846" mass="94880">MQLHSPNPPFLSRAGRNPLVQRRVGSRWGCHPSPLSCPLLGAPRTTSLRAFEHIQQSSTHTPPLRVPSWWSAGLAAAVLRSSGKNTATVGSDVSDQGSEGRKGREHGKARRPMGEEEEHGSSAVSTMNSNELDAAEEEDLEESSMHRHHHAHSTNTAFQYSFKPDSTFSSSSNSSLDTVDDSQLFPWSNGEENGAHAAGHGPMSTNSLAKSNYAVSGENNPSNSNLPKAYALPADTLKHQVLRLEPNGNTRRFFVRRRDLLREHKLQPRDLRRIDPAIDFTKTSPSITVKENALLLCLGGVRAIVTAEKALLFEPNSPATRRFIETMVPHLQSKVAQREFGKGDNIVPASDLAKESALVQASHSEYMARFQLKNKPGSVRMPPFELEMLEGALIVATGFLDAELSRLRKRVQALLTKLPHDINPKGLEELRKVKTALVEAEDRTDTLRNMLEELMDDEDELREMNLLSRPRREERRRQRERERLERELERAREIKEELEDRLEEDEHSGAQATQNPNQLNGTIQIAPTYYVDPDGKGYASWTGGVSPQWDKPLPSVNGNGSPTHTGSSKSPTHISSSKEERQERLHALRSKFDKERAALLKSRSTLGSNDPRDLSGMSRAARKAALEAGLGQDHPLRRHHHHHHHHHTGHRSSSHAMSARDKSLARERDKLERELERAERLERLRLARSIGGEGDGDWINRLEAQLEGSEEDIMEAQEALEEMMEQEEEEYEVEEVEDLMEYYLQRASAAQSEAERLLAGARDLEESIGVSLSARRFEVNRLELTLSIASFAAAIGAVVAGIFGMNMRSMLENSILGFWGVACFILLGCTFLFFTILRYTRRKRIL</sequence>
<name>A0A7S3VN17_DUNTE</name>
<protein>
    <recommendedName>
        <fullName evidence="13">Magnesium transporter</fullName>
    </recommendedName>
</protein>
<dbReference type="PANTHER" id="PTHR13890:SF0">
    <property type="entry name" value="MAGNESIUM TRANSPORTER MRS2 HOMOLOG, MITOCHONDRIAL"/>
    <property type="match status" value="1"/>
</dbReference>
<keyword evidence="4 11" id="KW-0812">Transmembrane</keyword>
<dbReference type="SUPFAM" id="SSF144083">
    <property type="entry name" value="Magnesium transport protein CorA, transmembrane region"/>
    <property type="match status" value="1"/>
</dbReference>
<feature type="region of interest" description="Disordered" evidence="10">
    <location>
        <begin position="601"/>
        <end position="623"/>
    </location>
</feature>
<dbReference type="Pfam" id="PF22099">
    <property type="entry name" value="MRS2-like"/>
    <property type="match status" value="1"/>
</dbReference>
<evidence type="ECO:0000256" key="10">
    <source>
        <dbReference type="SAM" id="MobiDB-lite"/>
    </source>
</evidence>
<evidence type="ECO:0000256" key="5">
    <source>
        <dbReference type="ARBA" id="ARBA00022842"/>
    </source>
</evidence>
<evidence type="ECO:0008006" key="13">
    <source>
        <dbReference type="Google" id="ProtNLM"/>
    </source>
</evidence>
<feature type="compositionally biased region" description="Polar residues" evidence="10">
    <location>
        <begin position="83"/>
        <end position="97"/>
    </location>
</feature>
<accession>A0A7S3VN17</accession>
<evidence type="ECO:0000256" key="7">
    <source>
        <dbReference type="ARBA" id="ARBA00022989"/>
    </source>
</evidence>
<proteinExistence type="inferred from homology"/>
<organism evidence="12">
    <name type="scientific">Dunaliella tertiolecta</name>
    <name type="common">Green alga</name>
    <dbReference type="NCBI Taxonomy" id="3047"/>
    <lineage>
        <taxon>Eukaryota</taxon>
        <taxon>Viridiplantae</taxon>
        <taxon>Chlorophyta</taxon>
        <taxon>core chlorophytes</taxon>
        <taxon>Chlorophyceae</taxon>
        <taxon>CS clade</taxon>
        <taxon>Chlamydomonadales</taxon>
        <taxon>Dunaliellaceae</taxon>
        <taxon>Dunaliella</taxon>
    </lineage>
</organism>
<feature type="transmembrane region" description="Helical" evidence="11">
    <location>
        <begin position="784"/>
        <end position="804"/>
    </location>
</feature>
<keyword evidence="9 11" id="KW-0472">Membrane</keyword>
<dbReference type="Pfam" id="PF01544">
    <property type="entry name" value="CorA"/>
    <property type="match status" value="1"/>
</dbReference>
<feature type="transmembrane region" description="Helical" evidence="11">
    <location>
        <begin position="816"/>
        <end position="837"/>
    </location>
</feature>
<dbReference type="GO" id="GO:0016020">
    <property type="term" value="C:membrane"/>
    <property type="evidence" value="ECO:0007669"/>
    <property type="project" value="UniProtKB-SubCell"/>
</dbReference>
<dbReference type="InterPro" id="IPR039204">
    <property type="entry name" value="MRS2-like"/>
</dbReference>
<dbReference type="AlphaFoldDB" id="A0A7S3VN17"/>
<comment type="similarity">
    <text evidence="2">Belongs to the CorA metal ion transporter (MIT) (TC 1.A.35.5) family.</text>
</comment>
<keyword evidence="3" id="KW-0813">Transport</keyword>
<feature type="compositionally biased region" description="Basic residues" evidence="10">
    <location>
        <begin position="636"/>
        <end position="653"/>
    </location>
</feature>
<dbReference type="GO" id="GO:0015095">
    <property type="term" value="F:magnesium ion transmembrane transporter activity"/>
    <property type="evidence" value="ECO:0007669"/>
    <property type="project" value="TreeGrafter"/>
</dbReference>
<keyword evidence="7 11" id="KW-1133">Transmembrane helix</keyword>
<feature type="region of interest" description="Disordered" evidence="10">
    <location>
        <begin position="166"/>
        <end position="205"/>
    </location>
</feature>